<keyword evidence="4" id="KW-1185">Reference proteome</keyword>
<dbReference type="Proteomes" id="UP000199448">
    <property type="component" value="Unassembled WGS sequence"/>
</dbReference>
<evidence type="ECO:0000313" key="3">
    <source>
        <dbReference type="EMBL" id="SEE54492.1"/>
    </source>
</evidence>
<name>A0A1H5JPS2_9FLAO</name>
<dbReference type="STRING" id="390640.SAMN04488034_101812"/>
<reference evidence="3 4" key="1">
    <citation type="submission" date="2016-10" db="EMBL/GenBank/DDBJ databases">
        <authorList>
            <person name="de Groot N.N."/>
        </authorList>
    </citation>
    <scope>NUCLEOTIDE SEQUENCE [LARGE SCALE GENOMIC DNA]</scope>
    <source>
        <strain evidence="3 4">DSM 23553</strain>
    </source>
</reference>
<sequence length="54" mass="5839">MKKYIFLIFFSFALSTSLVSCRETQDAAEETGEAVEEGVEEVGENTGVGGTDDM</sequence>
<feature type="signal peptide" evidence="2">
    <location>
        <begin position="1"/>
        <end position="22"/>
    </location>
</feature>
<protein>
    <submittedName>
        <fullName evidence="3">Uncharacterized protein</fullName>
    </submittedName>
</protein>
<feature type="region of interest" description="Disordered" evidence="1">
    <location>
        <begin position="29"/>
        <end position="54"/>
    </location>
</feature>
<dbReference type="PROSITE" id="PS51257">
    <property type="entry name" value="PROKAR_LIPOPROTEIN"/>
    <property type="match status" value="1"/>
</dbReference>
<evidence type="ECO:0000256" key="1">
    <source>
        <dbReference type="SAM" id="MobiDB-lite"/>
    </source>
</evidence>
<feature type="chain" id="PRO_5011496747" evidence="2">
    <location>
        <begin position="23"/>
        <end position="54"/>
    </location>
</feature>
<evidence type="ECO:0000313" key="4">
    <source>
        <dbReference type="Proteomes" id="UP000199448"/>
    </source>
</evidence>
<evidence type="ECO:0000256" key="2">
    <source>
        <dbReference type="SAM" id="SignalP"/>
    </source>
</evidence>
<gene>
    <name evidence="3" type="ORF">SAMN04488034_101812</name>
</gene>
<dbReference type="EMBL" id="FNUG01000001">
    <property type="protein sequence ID" value="SEE54492.1"/>
    <property type="molecule type" value="Genomic_DNA"/>
</dbReference>
<feature type="compositionally biased region" description="Acidic residues" evidence="1">
    <location>
        <begin position="29"/>
        <end position="43"/>
    </location>
</feature>
<keyword evidence="2" id="KW-0732">Signal</keyword>
<proteinExistence type="predicted"/>
<accession>A0A1H5JPS2</accession>
<dbReference type="RefSeq" id="WP_176763418.1">
    <property type="nucleotide sequence ID" value="NZ_FNGG01000001.1"/>
</dbReference>
<dbReference type="AlphaFoldDB" id="A0A1H5JPS2"/>
<organism evidence="3 4">
    <name type="scientific">Salinimicrobium catena</name>
    <dbReference type="NCBI Taxonomy" id="390640"/>
    <lineage>
        <taxon>Bacteria</taxon>
        <taxon>Pseudomonadati</taxon>
        <taxon>Bacteroidota</taxon>
        <taxon>Flavobacteriia</taxon>
        <taxon>Flavobacteriales</taxon>
        <taxon>Flavobacteriaceae</taxon>
        <taxon>Salinimicrobium</taxon>
    </lineage>
</organism>